<gene>
    <name evidence="5" type="ORF">DM194_14330</name>
</gene>
<geneLocation type="plasmid" evidence="5 6">
    <name>unnamed1</name>
</geneLocation>
<dbReference type="InterPro" id="IPR056796">
    <property type="entry name" value="FdhE_C"/>
</dbReference>
<proteinExistence type="predicted"/>
<evidence type="ECO:0000313" key="5">
    <source>
        <dbReference type="EMBL" id="AWU95498.1"/>
    </source>
</evidence>
<evidence type="ECO:0000259" key="4">
    <source>
        <dbReference type="Pfam" id="PF24860"/>
    </source>
</evidence>
<dbReference type="Pfam" id="PF24859">
    <property type="entry name" value="FdhE_central"/>
    <property type="match status" value="1"/>
</dbReference>
<dbReference type="RefSeq" id="WP_111068265.1">
    <property type="nucleotide sequence ID" value="NZ_CP029830.1"/>
</dbReference>
<evidence type="ECO:0000259" key="3">
    <source>
        <dbReference type="Pfam" id="PF24859"/>
    </source>
</evidence>
<dbReference type="CDD" id="cd16341">
    <property type="entry name" value="FdhE"/>
    <property type="match status" value="1"/>
</dbReference>
<keyword evidence="6" id="KW-1185">Reference proteome</keyword>
<dbReference type="Gene3D" id="3.90.1670.10">
    <property type="entry name" value="FdhE-like domain"/>
    <property type="match status" value="1"/>
</dbReference>
<dbReference type="InterPro" id="IPR056797">
    <property type="entry name" value="FdhE_central"/>
</dbReference>
<evidence type="ECO:0000256" key="1">
    <source>
        <dbReference type="ARBA" id="ARBA00022490"/>
    </source>
</evidence>
<dbReference type="OrthoDB" id="9794151at2"/>
<feature type="domain" description="FdhE N-terminal" evidence="2">
    <location>
        <begin position="94"/>
        <end position="173"/>
    </location>
</feature>
<protein>
    <submittedName>
        <fullName evidence="5">Formate dehydrogenase accessory protein FdhE</fullName>
    </submittedName>
</protein>
<dbReference type="GO" id="GO:0005829">
    <property type="term" value="C:cytosol"/>
    <property type="evidence" value="ECO:0007669"/>
    <property type="project" value="TreeGrafter"/>
</dbReference>
<dbReference type="EMBL" id="CP029830">
    <property type="protein sequence ID" value="AWU95498.1"/>
    <property type="molecule type" value="Genomic_DNA"/>
</dbReference>
<dbReference type="GO" id="GO:0008199">
    <property type="term" value="F:ferric iron binding"/>
    <property type="evidence" value="ECO:0007669"/>
    <property type="project" value="TreeGrafter"/>
</dbReference>
<organism evidence="5 6">
    <name type="scientific">Azospirillum ramasamyi</name>
    <dbReference type="NCBI Taxonomy" id="682998"/>
    <lineage>
        <taxon>Bacteria</taxon>
        <taxon>Pseudomonadati</taxon>
        <taxon>Pseudomonadota</taxon>
        <taxon>Alphaproteobacteria</taxon>
        <taxon>Rhodospirillales</taxon>
        <taxon>Azospirillaceae</taxon>
        <taxon>Azospirillum</taxon>
    </lineage>
</organism>
<dbReference type="SUPFAM" id="SSF144020">
    <property type="entry name" value="FdhE-like"/>
    <property type="match status" value="1"/>
</dbReference>
<feature type="domain" description="FdhE C-terminal" evidence="4">
    <location>
        <begin position="221"/>
        <end position="302"/>
    </location>
</feature>
<feature type="domain" description="FdhE central" evidence="3">
    <location>
        <begin position="180"/>
        <end position="218"/>
    </location>
</feature>
<name>A0A2U9SC20_9PROT</name>
<feature type="domain" description="FdhE N-terminal" evidence="2">
    <location>
        <begin position="36"/>
        <end position="84"/>
    </location>
</feature>
<dbReference type="KEGG" id="azm:DM194_14330"/>
<dbReference type="InterPro" id="IPR024064">
    <property type="entry name" value="FdhE-like_sf"/>
</dbReference>
<dbReference type="Pfam" id="PF04216">
    <property type="entry name" value="FdhE_N"/>
    <property type="match status" value="2"/>
</dbReference>
<keyword evidence="5" id="KW-0614">Plasmid</keyword>
<dbReference type="Proteomes" id="UP000249605">
    <property type="component" value="Plasmid unnamed1"/>
</dbReference>
<reference evidence="5 6" key="1">
    <citation type="submission" date="2018-06" db="EMBL/GenBank/DDBJ databases">
        <title>Complete genome sequencing of Azospirillum sp. M2T2B2.</title>
        <authorList>
            <person name="Heo J."/>
            <person name="Kim S.-J."/>
            <person name="Kwon S.-W."/>
            <person name="Anandham R."/>
        </authorList>
    </citation>
    <scope>NUCLEOTIDE SEQUENCE [LARGE SCALE GENOMIC DNA]</scope>
    <source>
        <strain evidence="5 6">M2T2B2</strain>
        <plasmid evidence="5 6">unnamed1</plasmid>
    </source>
</reference>
<dbReference type="Pfam" id="PF24860">
    <property type="entry name" value="FdhE_C"/>
    <property type="match status" value="1"/>
</dbReference>
<dbReference type="InterPro" id="IPR056774">
    <property type="entry name" value="FdhE_N"/>
</dbReference>
<dbReference type="GO" id="GO:0051604">
    <property type="term" value="P:protein maturation"/>
    <property type="evidence" value="ECO:0007669"/>
    <property type="project" value="TreeGrafter"/>
</dbReference>
<keyword evidence="1" id="KW-0963">Cytoplasm</keyword>
<evidence type="ECO:0000259" key="2">
    <source>
        <dbReference type="Pfam" id="PF04216"/>
    </source>
</evidence>
<dbReference type="InterPro" id="IPR006452">
    <property type="entry name" value="Formate_DH_accessory"/>
</dbReference>
<dbReference type="PANTHER" id="PTHR37689">
    <property type="entry name" value="PROTEIN FDHE"/>
    <property type="match status" value="1"/>
</dbReference>
<evidence type="ECO:0000313" key="6">
    <source>
        <dbReference type="Proteomes" id="UP000249605"/>
    </source>
</evidence>
<dbReference type="PANTHER" id="PTHR37689:SF1">
    <property type="entry name" value="PROTEIN FDHE"/>
    <property type="match status" value="1"/>
</dbReference>
<dbReference type="AlphaFoldDB" id="A0A2U9SC20"/>
<sequence>MSQHRHAPAADTSATISAAMAEAMAAAGLEPGRSPSPVRPPRADLLFRHRAERLRSLAAGHRLSSWLAFMSQLSDAQHALASIPVEAPAAPGTRWLPDLEGLRDRLRGTLPATAESALADLPWGDTESLNATAARLLTGKARQEDIGGAPFIVAALQIAWTRHAAGLEAGAVAASAVAGHCPVCGGAPVAGAIHTGTEIGGLRYLHCGLCHTAWHHVRSACVACGEGNRIELRLIEAGDASGGGSGDPARAETCETCNSYLKLFLMEKAPGLDPVADDLASFALDILVGDEGFRRIGGNPFLAQAGEQAD</sequence>
<accession>A0A2U9SC20</accession>